<dbReference type="PANTHER" id="PTHR31151:SF0">
    <property type="entry name" value="PROLINE-TRNA LIGASE (DUF1680)"/>
    <property type="match status" value="1"/>
</dbReference>
<name>A0ABY4XD33_9SPHN</name>
<feature type="domain" description="Glycoside hydrolase GH146 substrate-binding" evidence="2">
    <location>
        <begin position="643"/>
        <end position="774"/>
    </location>
</feature>
<accession>A0ABY4XD33</accession>
<dbReference type="Pfam" id="PF20620">
    <property type="entry name" value="DUF6805"/>
    <property type="match status" value="1"/>
</dbReference>
<feature type="domain" description="Non-reducing end beta-L-arabinofuranosidase-like GH127 middle" evidence="3">
    <location>
        <begin position="436"/>
        <end position="529"/>
    </location>
</feature>
<dbReference type="Proteomes" id="UP001056937">
    <property type="component" value="Chromosome 1"/>
</dbReference>
<dbReference type="EMBL" id="CP084930">
    <property type="protein sequence ID" value="USI74585.1"/>
    <property type="molecule type" value="Genomic_DNA"/>
</dbReference>
<dbReference type="Pfam" id="PF20736">
    <property type="entry name" value="Glyco_hydro127M"/>
    <property type="match status" value="1"/>
</dbReference>
<dbReference type="InterPro" id="IPR012878">
    <property type="entry name" value="Beta-AFase-like_GH127_cat"/>
</dbReference>
<evidence type="ECO:0000313" key="5">
    <source>
        <dbReference type="Proteomes" id="UP001056937"/>
    </source>
</evidence>
<dbReference type="GO" id="GO:0016787">
    <property type="term" value="F:hydrolase activity"/>
    <property type="evidence" value="ECO:0007669"/>
    <property type="project" value="UniProtKB-KW"/>
</dbReference>
<reference evidence="4" key="1">
    <citation type="journal article" date="2022" name="Toxins">
        <title>Genomic Analysis of Sphingopyxis sp. USTB-05 for Biodegrading Cyanobacterial Hepatotoxins.</title>
        <authorList>
            <person name="Liu C."/>
            <person name="Xu Q."/>
            <person name="Zhao Z."/>
            <person name="Zhang H."/>
            <person name="Liu X."/>
            <person name="Yin C."/>
            <person name="Liu Y."/>
            <person name="Yan H."/>
        </authorList>
    </citation>
    <scope>NUCLEOTIDE SEQUENCE</scope>
    <source>
        <strain evidence="4">NBD5</strain>
    </source>
</reference>
<gene>
    <name evidence="4" type="ORF">LHA26_13110</name>
</gene>
<dbReference type="Pfam" id="PF07944">
    <property type="entry name" value="Beta-AFase-like_GH127_cat"/>
    <property type="match status" value="1"/>
</dbReference>
<dbReference type="InterPro" id="IPR046544">
    <property type="entry name" value="GH146_SB_dom"/>
</dbReference>
<keyword evidence="5" id="KW-1185">Reference proteome</keyword>
<organism evidence="4 5">
    <name type="scientific">Sphingomonas morindae</name>
    <dbReference type="NCBI Taxonomy" id="1541170"/>
    <lineage>
        <taxon>Bacteria</taxon>
        <taxon>Pseudomonadati</taxon>
        <taxon>Pseudomonadota</taxon>
        <taxon>Alphaproteobacteria</taxon>
        <taxon>Sphingomonadales</taxon>
        <taxon>Sphingomonadaceae</taxon>
        <taxon>Sphingomonas</taxon>
    </lineage>
</organism>
<feature type="domain" description="Non-reducing end beta-L-arabinofuranosidase-like GH127 catalytic" evidence="1">
    <location>
        <begin position="37"/>
        <end position="426"/>
    </location>
</feature>
<dbReference type="PANTHER" id="PTHR31151">
    <property type="entry name" value="PROLINE-TRNA LIGASE (DUF1680)"/>
    <property type="match status" value="1"/>
</dbReference>
<sequence length="783" mass="84538">MAMLAGQGGMARAAAAAAPGTGAALLPAHPRPLPLADVRLLPSPFLDAVTANHRYLLSLEPDRLLHNFRKGAGLAPKGAAYGGWEGDTIAGHTLGHYISALALLHAQTGDAEARRRVAYIVDELAACQRARGSGYVAGLLRKRKDGTQVDGEEIFHEIAAGDIRSGGFDLNGAWSPLYNIHKTFAGLLDAQALAGCDAALPVAVALGGYFQRVFAALDDQQMQAVLACEYGGLNESYAELAARTGDAQWLRVAERIRDAGVLVPLEQGEDVLPNKHANTQIPKLIGYARIYEVGGRETAGRTARFFWERVTGHHSYVIGGNADREYFFAPDAIAQHVTEQTCEHCNSYNMLKLTRHLYGWQPDGALFDYYERTHFNHILAAQDPATGLFTYMTPLMSGIKRDWSSPTGDFWCCVGTGMESHAKHGESIFWEGKDALIVNLYIPARATWRARGATVALATGYPFDGAVRLTLERLARPGAFTIALRIPGWAEGATLTVNGAPVEAARSAGYAVLRRRWRAGDTIGLALPLALRLEPTPGDPDLVTVLRGPLVLAGDLGPADQPAPPGAAPALVGADLLAGFTPVEPGRARFRTAGLGRPADLDFAPFYQAYNRRSAVYFKRFTDAAWGREKIAIAAEQARLADLAARSVDVMHLGEMQPERDHQLSSDISYPVVYRGRNGRDARSGGYFAFRMKAAPGPLILTATYWGEERNRAFDILVDGTRIATQTLDAQAPGRFVDIDYAVPEALTRGKVSVLIRFQPHAAHTAGPVFGVRLARPAGLPRA</sequence>
<evidence type="ECO:0000259" key="2">
    <source>
        <dbReference type="Pfam" id="PF20620"/>
    </source>
</evidence>
<keyword evidence="4" id="KW-0378">Hydrolase</keyword>
<protein>
    <submittedName>
        <fullName evidence="4">Glycoside hydrolase family 127 protein</fullName>
    </submittedName>
</protein>
<evidence type="ECO:0000313" key="4">
    <source>
        <dbReference type="EMBL" id="USI74585.1"/>
    </source>
</evidence>
<dbReference type="InterPro" id="IPR049046">
    <property type="entry name" value="Beta-AFase-like_GH127_middle"/>
</dbReference>
<evidence type="ECO:0000259" key="3">
    <source>
        <dbReference type="Pfam" id="PF20736"/>
    </source>
</evidence>
<evidence type="ECO:0000259" key="1">
    <source>
        <dbReference type="Pfam" id="PF07944"/>
    </source>
</evidence>
<dbReference type="InterPro" id="IPR008928">
    <property type="entry name" value="6-hairpin_glycosidase_sf"/>
</dbReference>
<proteinExistence type="predicted"/>
<dbReference type="SUPFAM" id="SSF48208">
    <property type="entry name" value="Six-hairpin glycosidases"/>
    <property type="match status" value="1"/>
</dbReference>